<feature type="region of interest" description="Disordered" evidence="6">
    <location>
        <begin position="189"/>
        <end position="212"/>
    </location>
</feature>
<organism evidence="8 9">
    <name type="scientific">Phoenix dactylifera</name>
    <name type="common">Date palm</name>
    <dbReference type="NCBI Taxonomy" id="42345"/>
    <lineage>
        <taxon>Eukaryota</taxon>
        <taxon>Viridiplantae</taxon>
        <taxon>Streptophyta</taxon>
        <taxon>Embryophyta</taxon>
        <taxon>Tracheophyta</taxon>
        <taxon>Spermatophyta</taxon>
        <taxon>Magnoliopsida</taxon>
        <taxon>Liliopsida</taxon>
        <taxon>Arecaceae</taxon>
        <taxon>Coryphoideae</taxon>
        <taxon>Phoeniceae</taxon>
        <taxon>Phoenix</taxon>
    </lineage>
</organism>
<feature type="domain" description="NAC" evidence="7">
    <location>
        <begin position="24"/>
        <end position="179"/>
    </location>
</feature>
<dbReference type="Pfam" id="PF02365">
    <property type="entry name" value="NAM"/>
    <property type="match status" value="1"/>
</dbReference>
<dbReference type="GO" id="GO:0005634">
    <property type="term" value="C:nucleus"/>
    <property type="evidence" value="ECO:0007669"/>
    <property type="project" value="UniProtKB-SubCell"/>
</dbReference>
<evidence type="ECO:0000313" key="9">
    <source>
        <dbReference type="RefSeq" id="XP_008806688.1"/>
    </source>
</evidence>
<evidence type="ECO:0000256" key="4">
    <source>
        <dbReference type="ARBA" id="ARBA00023163"/>
    </source>
</evidence>
<keyword evidence="2" id="KW-0805">Transcription regulation</keyword>
<reference evidence="9" key="2">
    <citation type="submission" date="2025-08" db="UniProtKB">
        <authorList>
            <consortium name="RefSeq"/>
        </authorList>
    </citation>
    <scope>IDENTIFICATION</scope>
    <source>
        <tissue evidence="9">Young leaves</tissue>
    </source>
</reference>
<comment type="subcellular location">
    <subcellularLocation>
        <location evidence="1">Nucleus</location>
    </subcellularLocation>
</comment>
<evidence type="ECO:0000259" key="7">
    <source>
        <dbReference type="PROSITE" id="PS51005"/>
    </source>
</evidence>
<sequence length="299" mass="33945">MEEKMDSKSAGGEQEVVREEEDVVLPGFRFHPTDEELVGFYLRRKVEKKPLSIDMIKEIDIYKYDPWDLPTSTAGGEKEWYFFCLRGRKYRNSIRPNRVTGSGFWKATGIDRPIYSAGDAGECIGLKKSLVYYRGSAGKGTKTDWMMHEFRLPASGKNDDISPSAQEAEIWTICRIFKRNISCRKYPQDMKASTSKQMPTDSGSKTSSFESDTGDEYKCFGSSSIPQGEMKLIPSYYEEKNQLLAGQWNSAAQAPLATLHPNIPNMSTIEFFKDSNWDELGRIMEFMPDPSAAHECGYT</sequence>
<keyword evidence="5" id="KW-0539">Nucleus</keyword>
<proteinExistence type="predicted"/>
<dbReference type="GO" id="GO:0006355">
    <property type="term" value="P:regulation of DNA-templated transcription"/>
    <property type="evidence" value="ECO:0007669"/>
    <property type="project" value="InterPro"/>
</dbReference>
<accession>A0A8B7CUH1</accession>
<dbReference type="GO" id="GO:0003677">
    <property type="term" value="F:DNA binding"/>
    <property type="evidence" value="ECO:0007669"/>
    <property type="project" value="UniProtKB-KW"/>
</dbReference>
<dbReference type="OrthoDB" id="1883668at2759"/>
<dbReference type="RefSeq" id="XP_008806688.1">
    <property type="nucleotide sequence ID" value="XM_008808466.4"/>
</dbReference>
<dbReference type="FunFam" id="2.170.150.80:FF:000007">
    <property type="entry name" value="NAC domain-containing protein 35"/>
    <property type="match status" value="1"/>
</dbReference>
<keyword evidence="8" id="KW-1185">Reference proteome</keyword>
<evidence type="ECO:0000256" key="3">
    <source>
        <dbReference type="ARBA" id="ARBA00023125"/>
    </source>
</evidence>
<name>A0A8B7CUH1_PHODC</name>
<dbReference type="PANTHER" id="PTHR31744:SF65">
    <property type="entry name" value="TRANSCRIPTION FACTOR JUNGBRUNNEN 1"/>
    <property type="match status" value="1"/>
</dbReference>
<keyword evidence="3" id="KW-0238">DNA-binding</keyword>
<dbReference type="GO" id="GO:0099402">
    <property type="term" value="P:plant organ development"/>
    <property type="evidence" value="ECO:0007669"/>
    <property type="project" value="UniProtKB-ARBA"/>
</dbReference>
<dbReference type="Gene3D" id="2.170.150.80">
    <property type="entry name" value="NAC domain"/>
    <property type="match status" value="1"/>
</dbReference>
<dbReference type="PANTHER" id="PTHR31744">
    <property type="entry name" value="PROTEIN CUP-SHAPED COTYLEDON 2-RELATED"/>
    <property type="match status" value="1"/>
</dbReference>
<keyword evidence="4" id="KW-0804">Transcription</keyword>
<dbReference type="SUPFAM" id="SSF101941">
    <property type="entry name" value="NAC domain"/>
    <property type="match status" value="1"/>
</dbReference>
<dbReference type="InterPro" id="IPR003441">
    <property type="entry name" value="NAC-dom"/>
</dbReference>
<reference evidence="8" key="1">
    <citation type="journal article" date="2019" name="Nat. Commun.">
        <title>Genome-wide association mapping of date palm fruit traits.</title>
        <authorList>
            <person name="Hazzouri K.M."/>
            <person name="Gros-Balthazard M."/>
            <person name="Flowers J.M."/>
            <person name="Copetti D."/>
            <person name="Lemansour A."/>
            <person name="Lebrun M."/>
            <person name="Masmoudi K."/>
            <person name="Ferrand S."/>
            <person name="Dhar M.I."/>
            <person name="Fresquez Z.A."/>
            <person name="Rosas U."/>
            <person name="Zhang J."/>
            <person name="Talag J."/>
            <person name="Lee S."/>
            <person name="Kudrna D."/>
            <person name="Powell R.F."/>
            <person name="Leitch I.J."/>
            <person name="Krueger R.R."/>
            <person name="Wing R.A."/>
            <person name="Amiri K.M.A."/>
            <person name="Purugganan M.D."/>
        </authorList>
    </citation>
    <scope>NUCLEOTIDE SEQUENCE [LARGE SCALE GENOMIC DNA]</scope>
    <source>
        <strain evidence="8">cv. Khalas</strain>
    </source>
</reference>
<protein>
    <submittedName>
        <fullName evidence="9">Transcription factor JUNGBRUNNEN 1-like isoform X1</fullName>
    </submittedName>
</protein>
<gene>
    <name evidence="9" type="primary">LOC103719287</name>
</gene>
<evidence type="ECO:0000313" key="8">
    <source>
        <dbReference type="Proteomes" id="UP000228380"/>
    </source>
</evidence>
<evidence type="ECO:0000256" key="1">
    <source>
        <dbReference type="ARBA" id="ARBA00004123"/>
    </source>
</evidence>
<dbReference type="KEGG" id="pda:103719287"/>
<dbReference type="AlphaFoldDB" id="A0A8B7CUH1"/>
<dbReference type="PROSITE" id="PS51005">
    <property type="entry name" value="NAC"/>
    <property type="match status" value="1"/>
</dbReference>
<dbReference type="Proteomes" id="UP000228380">
    <property type="component" value="Chromosome 16"/>
</dbReference>
<feature type="compositionally biased region" description="Polar residues" evidence="6">
    <location>
        <begin position="191"/>
        <end position="211"/>
    </location>
</feature>
<evidence type="ECO:0000256" key="6">
    <source>
        <dbReference type="SAM" id="MobiDB-lite"/>
    </source>
</evidence>
<dbReference type="GeneID" id="103719287"/>
<evidence type="ECO:0000256" key="2">
    <source>
        <dbReference type="ARBA" id="ARBA00023015"/>
    </source>
</evidence>
<evidence type="ECO:0000256" key="5">
    <source>
        <dbReference type="ARBA" id="ARBA00023242"/>
    </source>
</evidence>
<dbReference type="InterPro" id="IPR036093">
    <property type="entry name" value="NAC_dom_sf"/>
</dbReference>